<evidence type="ECO:0008006" key="5">
    <source>
        <dbReference type="Google" id="ProtNLM"/>
    </source>
</evidence>
<feature type="compositionally biased region" description="Low complexity" evidence="1">
    <location>
        <begin position="130"/>
        <end position="148"/>
    </location>
</feature>
<protein>
    <recommendedName>
        <fullName evidence="5">PepSY domain-containing protein</fullName>
    </recommendedName>
</protein>
<evidence type="ECO:0000313" key="3">
    <source>
        <dbReference type="EMBL" id="PPQ36046.1"/>
    </source>
</evidence>
<organism evidence="3 4">
    <name type="scientific">Rhodopila globiformis</name>
    <name type="common">Rhodopseudomonas globiformis</name>
    <dbReference type="NCBI Taxonomy" id="1071"/>
    <lineage>
        <taxon>Bacteria</taxon>
        <taxon>Pseudomonadati</taxon>
        <taxon>Pseudomonadota</taxon>
        <taxon>Alphaproteobacteria</taxon>
        <taxon>Acetobacterales</taxon>
        <taxon>Acetobacteraceae</taxon>
        <taxon>Rhodopila</taxon>
    </lineage>
</organism>
<dbReference type="Proteomes" id="UP000239724">
    <property type="component" value="Unassembled WGS sequence"/>
</dbReference>
<reference evidence="3 4" key="1">
    <citation type="journal article" date="2018" name="Arch. Microbiol.">
        <title>New insights into the metabolic potential of the phototrophic purple bacterium Rhodopila globiformis DSM 161(T) from its draft genome sequence and evidence for a vanadium-dependent nitrogenase.</title>
        <authorList>
            <person name="Imhoff J.F."/>
            <person name="Rahn T."/>
            <person name="Kunzel S."/>
            <person name="Neulinger S.C."/>
        </authorList>
    </citation>
    <scope>NUCLEOTIDE SEQUENCE [LARGE SCALE GENOMIC DNA]</scope>
    <source>
        <strain evidence="3 4">DSM 161</strain>
    </source>
</reference>
<feature type="region of interest" description="Disordered" evidence="1">
    <location>
        <begin position="21"/>
        <end position="79"/>
    </location>
</feature>
<feature type="signal peptide" evidence="2">
    <location>
        <begin position="1"/>
        <end position="16"/>
    </location>
</feature>
<comment type="caution">
    <text evidence="3">The sequence shown here is derived from an EMBL/GenBank/DDBJ whole genome shotgun (WGS) entry which is preliminary data.</text>
</comment>
<gene>
    <name evidence="3" type="ORF">CCS01_06010</name>
</gene>
<feature type="region of interest" description="Disordered" evidence="1">
    <location>
        <begin position="117"/>
        <end position="148"/>
    </location>
</feature>
<evidence type="ECO:0000256" key="2">
    <source>
        <dbReference type="SAM" id="SignalP"/>
    </source>
</evidence>
<dbReference type="EMBL" id="NHRY01000063">
    <property type="protein sequence ID" value="PPQ36046.1"/>
    <property type="molecule type" value="Genomic_DNA"/>
</dbReference>
<keyword evidence="2" id="KW-0732">Signal</keyword>
<dbReference type="RefSeq" id="WP_104517939.1">
    <property type="nucleotide sequence ID" value="NZ_NHRY01000063.1"/>
</dbReference>
<dbReference type="AlphaFoldDB" id="A0A2S6NLC4"/>
<name>A0A2S6NLC4_RHOGL</name>
<evidence type="ECO:0000256" key="1">
    <source>
        <dbReference type="SAM" id="MobiDB-lite"/>
    </source>
</evidence>
<feature type="chain" id="PRO_5015521732" description="PepSY domain-containing protein" evidence="2">
    <location>
        <begin position="17"/>
        <end position="148"/>
    </location>
</feature>
<proteinExistence type="predicted"/>
<evidence type="ECO:0000313" key="4">
    <source>
        <dbReference type="Proteomes" id="UP000239724"/>
    </source>
</evidence>
<accession>A0A2S6NLC4</accession>
<keyword evidence="4" id="KW-1185">Reference proteome</keyword>
<sequence length="148" mass="15850">MILAACGSLFALPAFAQNQHHNGNSATQGQSPSGSSAMQSQNDNSSMQGQDHNGTSAMQGQNQAMQSGKSPRQMLTQELKQAGFSHIRIEPETFVVHAINHQGEPVLMQISPDSVEAVTALKEPNHQQAQNDSQQSGSSEGNNNIRQQ</sequence>